<evidence type="ECO:0000256" key="2">
    <source>
        <dbReference type="ARBA" id="ARBA00022679"/>
    </source>
</evidence>
<dbReference type="PANTHER" id="PTHR42679:SF2">
    <property type="entry name" value="S-METHYL-5'-THIOADENOSINE PHOSPHORYLASE"/>
    <property type="match status" value="1"/>
</dbReference>
<keyword evidence="6" id="KW-1185">Reference proteome</keyword>
<comment type="pathway">
    <text evidence="3">Amino-acid biosynthesis; L-methionine biosynthesis via salvage pathway; S-methyl-5-thio-alpha-D-ribose 1-phosphate from S-methyl-5'-thioadenosine (phosphorylase route): step 1/1.</text>
</comment>
<accession>A0AAW6U0P5</accession>
<evidence type="ECO:0000259" key="4">
    <source>
        <dbReference type="Pfam" id="PF01048"/>
    </source>
</evidence>
<dbReference type="PANTHER" id="PTHR42679">
    <property type="entry name" value="S-METHYL-5'-THIOADENOSINE PHOSPHORYLASE"/>
    <property type="match status" value="1"/>
</dbReference>
<dbReference type="SUPFAM" id="SSF53167">
    <property type="entry name" value="Purine and uridine phosphorylases"/>
    <property type="match status" value="1"/>
</dbReference>
<dbReference type="EC" id="2.4.2.28" evidence="3"/>
<keyword evidence="3" id="KW-0660">Purine salvage</keyword>
<dbReference type="HAMAP" id="MF_01963">
    <property type="entry name" value="MTAP"/>
    <property type="match status" value="1"/>
</dbReference>
<sequence>MVKELVGVIGGTGLGDALAAKLARVERHEVQTPFGAPSGPIIVGTLGDRRVAFLNRHGPGHRFGPGDVPYAANIFALKQLGARAVIASGAVGSLREEIAPGDLVVVDQFIDKTFRRTGTFFGGYGAVHCEMADPTCDRLRATLLDVARPTGIRIHSQGTYVCMEGPQFSTRAESKMHRAWGGDLIGMTAMPEAKLAREAQMCYALVALASDYDCWRPHDPAKGKQTLIEEIISNLQTATDNCLRLIEALLTVQTPLVCEDCACRKALEMAVWTDPKQIDAARKVGLAPLFE</sequence>
<comment type="catalytic activity">
    <reaction evidence="3">
        <text>S-methyl-5'-thioadenosine + phosphate = 5-(methylsulfanyl)-alpha-D-ribose 1-phosphate + adenine</text>
        <dbReference type="Rhea" id="RHEA:11852"/>
        <dbReference type="ChEBI" id="CHEBI:16708"/>
        <dbReference type="ChEBI" id="CHEBI:17509"/>
        <dbReference type="ChEBI" id="CHEBI:43474"/>
        <dbReference type="ChEBI" id="CHEBI:58533"/>
        <dbReference type="EC" id="2.4.2.28"/>
    </reaction>
</comment>
<dbReference type="AlphaFoldDB" id="A0AAW6U0P5"/>
<dbReference type="RefSeq" id="WP_349245819.1">
    <property type="nucleotide sequence ID" value="NZ_JASCXX010000019.1"/>
</dbReference>
<comment type="subunit">
    <text evidence="3">Homohexamer. Dimer of a homotrimer.</text>
</comment>
<organism evidence="5 6">
    <name type="scientific">Anaerobaca lacustris</name>
    <dbReference type="NCBI Taxonomy" id="3044600"/>
    <lineage>
        <taxon>Bacteria</taxon>
        <taxon>Pseudomonadati</taxon>
        <taxon>Planctomycetota</taxon>
        <taxon>Phycisphaerae</taxon>
        <taxon>Sedimentisphaerales</taxon>
        <taxon>Anaerobacaceae</taxon>
        <taxon>Anaerobaca</taxon>
    </lineage>
</organism>
<dbReference type="InterPro" id="IPR000845">
    <property type="entry name" value="Nucleoside_phosphorylase_d"/>
</dbReference>
<dbReference type="GO" id="GO:0017061">
    <property type="term" value="F:S-methyl-5-thioadenosine phosphorylase activity"/>
    <property type="evidence" value="ECO:0007669"/>
    <property type="project" value="UniProtKB-UniRule"/>
</dbReference>
<feature type="site" description="Important for substrate specificity" evidence="3">
    <location>
        <position position="228"/>
    </location>
</feature>
<protein>
    <recommendedName>
        <fullName evidence="3">S-methyl-5'-thioadenosine phosphorylase</fullName>
        <ecNumber evidence="3">2.4.2.28</ecNumber>
    </recommendedName>
    <alternativeName>
        <fullName evidence="3">5'-methylthioadenosine phosphorylase</fullName>
        <shortName evidence="3">MTA phosphorylase</shortName>
        <shortName evidence="3">MTAP</shortName>
    </alternativeName>
</protein>
<dbReference type="NCBIfam" id="TIGR01694">
    <property type="entry name" value="MTAP"/>
    <property type="match status" value="1"/>
</dbReference>
<gene>
    <name evidence="3 5" type="primary">mtnP</name>
    <name evidence="5" type="ORF">QJ522_15215</name>
</gene>
<dbReference type="Pfam" id="PF01048">
    <property type="entry name" value="PNP_UDP_1"/>
    <property type="match status" value="1"/>
</dbReference>
<dbReference type="Gene3D" id="3.40.50.1580">
    <property type="entry name" value="Nucleoside phosphorylase domain"/>
    <property type="match status" value="1"/>
</dbReference>
<dbReference type="GO" id="GO:0005829">
    <property type="term" value="C:cytosol"/>
    <property type="evidence" value="ECO:0007669"/>
    <property type="project" value="TreeGrafter"/>
</dbReference>
<dbReference type="InterPro" id="IPR035994">
    <property type="entry name" value="Nucleoside_phosphorylase_sf"/>
</dbReference>
<reference evidence="5" key="1">
    <citation type="submission" date="2023-05" db="EMBL/GenBank/DDBJ databases">
        <title>Anaerotaeda fermentans gen. nov., sp. nov., a novel anaerobic planctomycete of the new family within the order Sedimentisphaerales isolated from Taman Peninsula, Russia.</title>
        <authorList>
            <person name="Khomyakova M.A."/>
            <person name="Merkel A.Y."/>
            <person name="Slobodkin A.I."/>
        </authorList>
    </citation>
    <scope>NUCLEOTIDE SEQUENCE</scope>
    <source>
        <strain evidence="5">M17dextr</strain>
    </source>
</reference>
<feature type="binding site" evidence="3">
    <location>
        <position position="187"/>
    </location>
    <ligand>
        <name>substrate</name>
    </ligand>
</feature>
<proteinExistence type="inferred from homology"/>
<evidence type="ECO:0000313" key="6">
    <source>
        <dbReference type="Proteomes" id="UP001431776"/>
    </source>
</evidence>
<comment type="caution">
    <text evidence="3">Lacks conserved residue(s) required for the propagation of feature annotation.</text>
</comment>
<name>A0AAW6U0P5_9BACT</name>
<feature type="binding site" evidence="3">
    <location>
        <position position="188"/>
    </location>
    <ligand>
        <name>phosphate</name>
        <dbReference type="ChEBI" id="CHEBI:43474"/>
    </ligand>
</feature>
<keyword evidence="2 3" id="KW-0808">Transferase</keyword>
<dbReference type="InterPro" id="IPR010044">
    <property type="entry name" value="MTAP"/>
</dbReference>
<feature type="domain" description="Nucleoside phosphorylase" evidence="4">
    <location>
        <begin position="6"/>
        <end position="250"/>
    </location>
</feature>
<feature type="binding site" evidence="3">
    <location>
        <position position="12"/>
    </location>
    <ligand>
        <name>phosphate</name>
        <dbReference type="ChEBI" id="CHEBI:43474"/>
    </ligand>
</feature>
<dbReference type="Proteomes" id="UP001431776">
    <property type="component" value="Unassembled WGS sequence"/>
</dbReference>
<feature type="binding site" evidence="3">
    <location>
        <begin position="211"/>
        <end position="213"/>
    </location>
    <ligand>
        <name>substrate</name>
    </ligand>
</feature>
<feature type="site" description="Important for substrate specificity" evidence="3">
    <location>
        <position position="169"/>
    </location>
</feature>
<comment type="caution">
    <text evidence="5">The sequence shown here is derived from an EMBL/GenBank/DDBJ whole genome shotgun (WGS) entry which is preliminary data.</text>
</comment>
<feature type="binding site" evidence="3">
    <location>
        <begin position="56"/>
        <end position="57"/>
    </location>
    <ligand>
        <name>phosphate</name>
        <dbReference type="ChEBI" id="CHEBI:43474"/>
    </ligand>
</feature>
<comment type="function">
    <text evidence="3">Catalyzes the reversible phosphorylation of S-methyl-5'-thioadenosine (MTA) to adenine and 5-methylthioribose-1-phosphate. Involved in the breakdown of MTA, a major by-product of polyamine biosynthesis. Responsible for the first step in the methionine salvage pathway after MTA has been generated from S-adenosylmethionine. Has broad substrate specificity with 6-aminopurine nucleosides as preferred substrates.</text>
</comment>
<dbReference type="GO" id="GO:0006166">
    <property type="term" value="P:purine ribonucleoside salvage"/>
    <property type="evidence" value="ECO:0007669"/>
    <property type="project" value="UniProtKB-KW"/>
</dbReference>
<keyword evidence="1 3" id="KW-0328">Glycosyltransferase</keyword>
<evidence type="ECO:0000256" key="1">
    <source>
        <dbReference type="ARBA" id="ARBA00022676"/>
    </source>
</evidence>
<evidence type="ECO:0000313" key="5">
    <source>
        <dbReference type="EMBL" id="MDI6450410.1"/>
    </source>
</evidence>
<dbReference type="CDD" id="cd09010">
    <property type="entry name" value="MTAP_SsMTAPII_like_MTIP"/>
    <property type="match status" value="1"/>
</dbReference>
<dbReference type="GO" id="GO:0019509">
    <property type="term" value="P:L-methionine salvage from methylthioadenosine"/>
    <property type="evidence" value="ECO:0007669"/>
    <property type="project" value="UniProtKB-UniRule"/>
</dbReference>
<dbReference type="EMBL" id="JASCXX010000019">
    <property type="protein sequence ID" value="MDI6450410.1"/>
    <property type="molecule type" value="Genomic_DNA"/>
</dbReference>
<evidence type="ECO:0000256" key="3">
    <source>
        <dbReference type="HAMAP-Rule" id="MF_01963"/>
    </source>
</evidence>
<comment type="similarity">
    <text evidence="3">Belongs to the PNP/MTAP phosphorylase family. MTAP subfamily.</text>
</comment>